<dbReference type="PANTHER" id="PTHR43773">
    <property type="entry name" value="MAGNESIUM TRANSPORTER MGTE"/>
    <property type="match status" value="1"/>
</dbReference>
<dbReference type="SUPFAM" id="SSF54631">
    <property type="entry name" value="CBS-domain pair"/>
    <property type="match status" value="1"/>
</dbReference>
<dbReference type="Pfam" id="PF00571">
    <property type="entry name" value="CBS"/>
    <property type="match status" value="2"/>
</dbReference>
<dbReference type="InterPro" id="IPR038076">
    <property type="entry name" value="MgtE_N_sf"/>
</dbReference>
<accession>A0A855X7C5</accession>
<dbReference type="Pfam" id="PF05239">
    <property type="entry name" value="PRC"/>
    <property type="match status" value="1"/>
</dbReference>
<dbReference type="InterPro" id="IPR006668">
    <property type="entry name" value="Mg_transptr_MgtE_intracell_dom"/>
</dbReference>
<dbReference type="GO" id="GO:0015095">
    <property type="term" value="F:magnesium ion transmembrane transporter activity"/>
    <property type="evidence" value="ECO:0007669"/>
    <property type="project" value="InterPro"/>
</dbReference>
<evidence type="ECO:0000256" key="1">
    <source>
        <dbReference type="PROSITE-ProRule" id="PRU00703"/>
    </source>
</evidence>
<evidence type="ECO:0000313" key="4">
    <source>
        <dbReference type="Proteomes" id="UP000250918"/>
    </source>
</evidence>
<feature type="domain" description="CBS" evidence="2">
    <location>
        <begin position="311"/>
        <end position="375"/>
    </location>
</feature>
<dbReference type="Gene3D" id="1.25.60.10">
    <property type="entry name" value="MgtE N-terminal domain-like"/>
    <property type="match status" value="1"/>
</dbReference>
<dbReference type="CDD" id="cd04606">
    <property type="entry name" value="CBS_pair_Mg_transporter"/>
    <property type="match status" value="1"/>
</dbReference>
<dbReference type="SUPFAM" id="SSF158791">
    <property type="entry name" value="MgtE N-terminal domain-like"/>
    <property type="match status" value="1"/>
</dbReference>
<dbReference type="PANTHER" id="PTHR43773:SF1">
    <property type="entry name" value="MAGNESIUM TRANSPORTER MGTE"/>
    <property type="match status" value="1"/>
</dbReference>
<dbReference type="InterPro" id="IPR046342">
    <property type="entry name" value="CBS_dom_sf"/>
</dbReference>
<dbReference type="SMART" id="SM00924">
    <property type="entry name" value="MgtE_N"/>
    <property type="match status" value="1"/>
</dbReference>
<dbReference type="Gene3D" id="3.10.580.10">
    <property type="entry name" value="CBS-domain"/>
    <property type="match status" value="1"/>
</dbReference>
<dbReference type="InterPro" id="IPR000644">
    <property type="entry name" value="CBS_dom"/>
</dbReference>
<gene>
    <name evidence="3" type="ORF">C3F09_05020</name>
</gene>
<name>A0A855X7C5_9BACT</name>
<dbReference type="GO" id="GO:0016020">
    <property type="term" value="C:membrane"/>
    <property type="evidence" value="ECO:0007669"/>
    <property type="project" value="InterPro"/>
</dbReference>
<evidence type="ECO:0000313" key="3">
    <source>
        <dbReference type="EMBL" id="PWB73626.1"/>
    </source>
</evidence>
<dbReference type="EMBL" id="PQAP01000051">
    <property type="protein sequence ID" value="PWB73626.1"/>
    <property type="molecule type" value="Genomic_DNA"/>
</dbReference>
<dbReference type="PROSITE" id="PS51371">
    <property type="entry name" value="CBS"/>
    <property type="match status" value="2"/>
</dbReference>
<dbReference type="InterPro" id="IPR006669">
    <property type="entry name" value="MgtE_transporter"/>
</dbReference>
<organism evidence="3 4">
    <name type="scientific">candidate division GN15 bacterium</name>
    <dbReference type="NCBI Taxonomy" id="2072418"/>
    <lineage>
        <taxon>Bacteria</taxon>
        <taxon>candidate division GN15</taxon>
    </lineage>
</organism>
<dbReference type="InterPro" id="IPR027275">
    <property type="entry name" value="PRC-brl_dom"/>
</dbReference>
<dbReference type="Proteomes" id="UP000250918">
    <property type="component" value="Unassembled WGS sequence"/>
</dbReference>
<dbReference type="Pfam" id="PF03448">
    <property type="entry name" value="MgtE_N"/>
    <property type="match status" value="1"/>
</dbReference>
<dbReference type="SMART" id="SM00116">
    <property type="entry name" value="CBS"/>
    <property type="match status" value="2"/>
</dbReference>
<sequence>MIPSKYFNDTGDRANRGSEQDYRFLYFSELVRRPVCAGKITNRLGKLTDLVFRLSEAYPEAVGIYMEYGWGKPTQFVPWDRVVKIEDDAIFVQPPENEKYPPFVDQVGWMLVNDHLMGKTILDMDGRRIEVVNDVHLLESRGRMIIVHVDISFNGFLRRLGLGKYHWVKEKLVSWKVVQPLSVEDASTTDAVSLSITRKAVRDLPSEDLADALEQLSGEEQQAFFSALDSETAADALVEAEPRVQRQLIATLRHERARTILSELSVPQLADLFSVLPRDHMSNLMSLIPEDHAKRIKAILSDLEGTATALMRQKYVTVSPTDKVGDLLSAICSSGREKEEISYVYVVDPNDKVLIGVVDLRELVLAGEHLPVSQIMTSPVVTVELTDLREDIAEMFAKYHYRMLPVVDQDKIVGVIHYNDAMKGLVARAKA</sequence>
<proteinExistence type="predicted"/>
<evidence type="ECO:0000259" key="2">
    <source>
        <dbReference type="PROSITE" id="PS51371"/>
    </source>
</evidence>
<protein>
    <recommendedName>
        <fullName evidence="2">CBS domain-containing protein</fullName>
    </recommendedName>
</protein>
<keyword evidence="1" id="KW-0129">CBS domain</keyword>
<dbReference type="AlphaFoldDB" id="A0A855X7C5"/>
<reference evidence="3 4" key="1">
    <citation type="journal article" date="2018" name="ISME J.">
        <title>A methanotrophic archaeon couples anaerobic oxidation of methane to Fe(III) reduction.</title>
        <authorList>
            <person name="Cai C."/>
            <person name="Leu A.O."/>
            <person name="Xie G.J."/>
            <person name="Guo J."/>
            <person name="Feng Y."/>
            <person name="Zhao J.X."/>
            <person name="Tyson G.W."/>
            <person name="Yuan Z."/>
            <person name="Hu S."/>
        </authorList>
    </citation>
    <scope>NUCLEOTIDE SEQUENCE [LARGE SCALE GENOMIC DNA]</scope>
    <source>
        <strain evidence="3">FeB_12</strain>
    </source>
</reference>
<feature type="domain" description="CBS" evidence="2">
    <location>
        <begin position="376"/>
        <end position="431"/>
    </location>
</feature>
<comment type="caution">
    <text evidence="3">The sequence shown here is derived from an EMBL/GenBank/DDBJ whole genome shotgun (WGS) entry which is preliminary data.</text>
</comment>